<accession>A0A7K1FS40</accession>
<reference evidence="2 3" key="1">
    <citation type="submission" date="2019-11" db="EMBL/GenBank/DDBJ databases">
        <authorList>
            <person name="Jiang L.-Q."/>
        </authorList>
    </citation>
    <scope>NUCLEOTIDE SEQUENCE [LARGE SCALE GENOMIC DNA]</scope>
    <source>
        <strain evidence="2 3">YIM 132087</strain>
    </source>
</reference>
<dbReference type="AlphaFoldDB" id="A0A7K1FS40"/>
<feature type="compositionally biased region" description="Basic and acidic residues" evidence="1">
    <location>
        <begin position="196"/>
        <end position="207"/>
    </location>
</feature>
<evidence type="ECO:0000256" key="1">
    <source>
        <dbReference type="SAM" id="MobiDB-lite"/>
    </source>
</evidence>
<comment type="caution">
    <text evidence="2">The sequence shown here is derived from an EMBL/GenBank/DDBJ whole genome shotgun (WGS) entry which is preliminary data.</text>
</comment>
<dbReference type="RefSeq" id="WP_154770963.1">
    <property type="nucleotide sequence ID" value="NZ_WLYK01000012.1"/>
</dbReference>
<keyword evidence="3" id="KW-1185">Reference proteome</keyword>
<dbReference type="Proteomes" id="UP000460221">
    <property type="component" value="Unassembled WGS sequence"/>
</dbReference>
<evidence type="ECO:0000313" key="3">
    <source>
        <dbReference type="Proteomes" id="UP000460221"/>
    </source>
</evidence>
<organism evidence="2 3">
    <name type="scientific">Nakamurella alba</name>
    <dbReference type="NCBI Taxonomy" id="2665158"/>
    <lineage>
        <taxon>Bacteria</taxon>
        <taxon>Bacillati</taxon>
        <taxon>Actinomycetota</taxon>
        <taxon>Actinomycetes</taxon>
        <taxon>Nakamurellales</taxon>
        <taxon>Nakamurellaceae</taxon>
        <taxon>Nakamurella</taxon>
    </lineage>
</organism>
<name>A0A7K1FS40_9ACTN</name>
<feature type="region of interest" description="Disordered" evidence="1">
    <location>
        <begin position="166"/>
        <end position="207"/>
    </location>
</feature>
<protein>
    <submittedName>
        <fullName evidence="2">Uncharacterized protein</fullName>
    </submittedName>
</protein>
<dbReference type="EMBL" id="WLYK01000012">
    <property type="protein sequence ID" value="MTD16962.1"/>
    <property type="molecule type" value="Genomic_DNA"/>
</dbReference>
<proteinExistence type="predicted"/>
<evidence type="ECO:0000313" key="2">
    <source>
        <dbReference type="EMBL" id="MTD16962.1"/>
    </source>
</evidence>
<gene>
    <name evidence="2" type="ORF">GIS00_23790</name>
</gene>
<sequence>MPRWPRRTARQLAEWAPGEGDLEHGVAADLHIIAAWLRPAVVSLPELAGVTGLDTGRILTGLDTAQVTGLLTVEGDPRQGTFVMTAAGSSRPAPWLGVDPGSDDDEEAFTYLQDLPDFPDGPGGAQVVYSAEPWPDPSFPVSGFGNVGIYLGLPKGLPPDADRWISATWGGPPPDPDRRDEFGMPPPTSLPVGDPPRTDLLSRGDGRLHIRRPSGDFAELPGFREYTSSATILGTLFGTLAIREDRSLLIRPDLTSLDLPVASGYPAMADASGTRVAIDVSKYSPRRPRHGLVVLDLTDLSVTEMPWDFKRDLSLIGWHNGAVYFAADTFTEERTLAWRPGREPVEQVDRCVRIDDRSGLRLRDGPGGTDVVRADGTTWTLMDEYDVDVVPGGRFVFGLTRVRQDRMDAPFRLRRWDFASTEVVVQEFLLPSQLGVNAFHRHGPRFDNLVWEDPDHFLVGADHRGAARVSILSGQVEVVRMPDEVNDPQFARPAMMG</sequence>